<dbReference type="EMBL" id="CP010429">
    <property type="protein sequence ID" value="AKD57169.1"/>
    <property type="molecule type" value="Genomic_DNA"/>
</dbReference>
<accession>A0A0E3ZXX7</accession>
<dbReference type="GO" id="GO:0009231">
    <property type="term" value="P:riboflavin biosynthetic process"/>
    <property type="evidence" value="ECO:0007669"/>
    <property type="project" value="InterPro"/>
</dbReference>
<dbReference type="OrthoDB" id="195113at2"/>
<dbReference type="HOGENOM" id="CLU_043966_1_3_10"/>
<evidence type="ECO:0000313" key="2">
    <source>
        <dbReference type="EMBL" id="AKD57169.1"/>
    </source>
</evidence>
<dbReference type="GO" id="GO:0008703">
    <property type="term" value="F:5-amino-6-(5-phosphoribosylamino)uracil reductase activity"/>
    <property type="evidence" value="ECO:0007669"/>
    <property type="project" value="InterPro"/>
</dbReference>
<dbReference type="Pfam" id="PF01872">
    <property type="entry name" value="RibD_C"/>
    <property type="match status" value="1"/>
</dbReference>
<gene>
    <name evidence="2" type="ORF">SD10_22020</name>
</gene>
<dbReference type="Proteomes" id="UP000033054">
    <property type="component" value="Chromosome"/>
</dbReference>
<dbReference type="InterPro" id="IPR050765">
    <property type="entry name" value="Riboflavin_Biosynth_HTPR"/>
</dbReference>
<dbReference type="Gene3D" id="3.40.430.10">
    <property type="entry name" value="Dihydrofolate Reductase, subunit A"/>
    <property type="match status" value="1"/>
</dbReference>
<sequence length="189" mass="20963">MRKLVLFAHVSLDGFAADGQNGLGFLSYTQELQQFADELVKTVGAPIYGKNTYQLMADYWPTVLTDPTASQPELDHARWVQEIPKIVFSTTLPRAEWPNTTLIKDNVVDQVNQLKRKSGKDLVIFGSPGLARSLMKLRLIDEYKLTLHPIILGQGIPLFDSSTPMSMLTLVTSKTLGSGVVTLHYTGRS</sequence>
<reference evidence="2 3" key="1">
    <citation type="journal article" date="2014" name="Curr. Microbiol.">
        <title>Spirosoma radiotolerans sp. nov., a gamma-radiation-resistant bacterium isolated from gamma ray-irradiated soil.</title>
        <authorList>
            <person name="Lee J.J."/>
            <person name="Srinivasan S."/>
            <person name="Lim S."/>
            <person name="Joe M."/>
            <person name="Im S."/>
            <person name="Bae S.I."/>
            <person name="Park K.R."/>
            <person name="Han J.H."/>
            <person name="Park S.H."/>
            <person name="Joo B.M."/>
            <person name="Park S.J."/>
            <person name="Kim M.K."/>
        </authorList>
    </citation>
    <scope>NUCLEOTIDE SEQUENCE [LARGE SCALE GENOMIC DNA]</scope>
    <source>
        <strain evidence="2 3">DG5A</strain>
    </source>
</reference>
<evidence type="ECO:0000259" key="1">
    <source>
        <dbReference type="Pfam" id="PF01872"/>
    </source>
</evidence>
<dbReference type="RefSeq" id="WP_046576789.1">
    <property type="nucleotide sequence ID" value="NZ_CP010429.1"/>
</dbReference>
<dbReference type="AlphaFoldDB" id="A0A0E3ZXX7"/>
<dbReference type="PATRIC" id="fig|1379870.5.peg.4766"/>
<dbReference type="PANTHER" id="PTHR38011">
    <property type="entry name" value="DIHYDROFOLATE REDUCTASE FAMILY PROTEIN (AFU_ORTHOLOGUE AFUA_8G06820)"/>
    <property type="match status" value="1"/>
</dbReference>
<dbReference type="SUPFAM" id="SSF53597">
    <property type="entry name" value="Dihydrofolate reductase-like"/>
    <property type="match status" value="1"/>
</dbReference>
<organism evidence="2 3">
    <name type="scientific">Spirosoma radiotolerans</name>
    <dbReference type="NCBI Taxonomy" id="1379870"/>
    <lineage>
        <taxon>Bacteria</taxon>
        <taxon>Pseudomonadati</taxon>
        <taxon>Bacteroidota</taxon>
        <taxon>Cytophagia</taxon>
        <taxon>Cytophagales</taxon>
        <taxon>Cytophagaceae</taxon>
        <taxon>Spirosoma</taxon>
    </lineage>
</organism>
<protein>
    <submittedName>
        <fullName evidence="2">Dihydrofolate reductase</fullName>
    </submittedName>
</protein>
<feature type="domain" description="Bacterial bifunctional deaminase-reductase C-terminal" evidence="1">
    <location>
        <begin position="2"/>
        <end position="181"/>
    </location>
</feature>
<dbReference type="KEGG" id="srd:SD10_22020"/>
<name>A0A0E3ZXX7_9BACT</name>
<keyword evidence="3" id="KW-1185">Reference proteome</keyword>
<dbReference type="InterPro" id="IPR002734">
    <property type="entry name" value="RibDG_C"/>
</dbReference>
<evidence type="ECO:0000313" key="3">
    <source>
        <dbReference type="Proteomes" id="UP000033054"/>
    </source>
</evidence>
<dbReference type="InterPro" id="IPR024072">
    <property type="entry name" value="DHFR-like_dom_sf"/>
</dbReference>
<dbReference type="STRING" id="1379870.SD10_22020"/>
<dbReference type="PANTHER" id="PTHR38011:SF11">
    <property type="entry name" value="2,5-DIAMINO-6-RIBOSYLAMINO-4(3H)-PYRIMIDINONE 5'-PHOSPHATE REDUCTASE"/>
    <property type="match status" value="1"/>
</dbReference>
<proteinExistence type="predicted"/>